<dbReference type="AlphaFoldDB" id="A0A059XRV5"/>
<reference evidence="2 3" key="2">
    <citation type="journal article" date="2015" name="Biomed. Res. Int.">
        <title>Effects of Arsenite Resistance on the Growth and Functional Gene Expression of Leptospirillum ferriphilum and Acidithiobacillus thiooxidans in Pure Culture and Coculture.</title>
        <authorList>
            <person name="Jiang H."/>
            <person name="Liang Y."/>
            <person name="Yin H."/>
            <person name="Xiao Y."/>
            <person name="Guo X."/>
            <person name="Xu Y."/>
            <person name="Hu Q."/>
            <person name="Liu H."/>
            <person name="Liu X."/>
        </authorList>
    </citation>
    <scope>NUCLEOTIDE SEQUENCE [LARGE SCALE GENOMIC DNA]</scope>
    <source>
        <strain evidence="2 3">YSK</strain>
    </source>
</reference>
<name>A0A059XRV5_9BACT</name>
<evidence type="ECO:0000313" key="3">
    <source>
        <dbReference type="Proteomes" id="UP000027059"/>
    </source>
</evidence>
<accession>A0A059XRV5</accession>
<keyword evidence="1" id="KW-0472">Membrane</keyword>
<dbReference type="KEGG" id="lfp:Y981_12740"/>
<protein>
    <submittedName>
        <fullName evidence="2">Uncharacterized protein</fullName>
    </submittedName>
</protein>
<feature type="transmembrane region" description="Helical" evidence="1">
    <location>
        <begin position="69"/>
        <end position="92"/>
    </location>
</feature>
<organism evidence="2 3">
    <name type="scientific">Leptospirillum ferriphilum YSK</name>
    <dbReference type="NCBI Taxonomy" id="1441628"/>
    <lineage>
        <taxon>Bacteria</taxon>
        <taxon>Pseudomonadati</taxon>
        <taxon>Nitrospirota</taxon>
        <taxon>Nitrospiria</taxon>
        <taxon>Nitrospirales</taxon>
        <taxon>Nitrospiraceae</taxon>
        <taxon>Leptospirillum</taxon>
    </lineage>
</organism>
<dbReference type="Proteomes" id="UP000027059">
    <property type="component" value="Chromosome"/>
</dbReference>
<gene>
    <name evidence="2" type="ORF">Y981_12740</name>
</gene>
<dbReference type="OrthoDB" id="9809545at2"/>
<evidence type="ECO:0000313" key="2">
    <source>
        <dbReference type="EMBL" id="AIA31294.1"/>
    </source>
</evidence>
<dbReference type="EMBL" id="CP007243">
    <property type="protein sequence ID" value="AIA31294.1"/>
    <property type="molecule type" value="Genomic_DNA"/>
</dbReference>
<sequence length="106" mass="12155">MGEDPRTLQQNEVSRNIERSQGPIPYWMVVLTILVYSVAIILSLPLFGNRKTPTGHVQTFLNQSHTRPWIDYGTVAGGAYLAIGFFVIYYVMMVRPRKKNHQEESD</sequence>
<feature type="transmembrane region" description="Helical" evidence="1">
    <location>
        <begin position="24"/>
        <end position="49"/>
    </location>
</feature>
<keyword evidence="1" id="KW-1133">Transmembrane helix</keyword>
<evidence type="ECO:0000256" key="1">
    <source>
        <dbReference type="SAM" id="Phobius"/>
    </source>
</evidence>
<keyword evidence="3" id="KW-1185">Reference proteome</keyword>
<keyword evidence="1" id="KW-0812">Transmembrane</keyword>
<reference evidence="3" key="1">
    <citation type="submission" date="2014-02" db="EMBL/GenBank/DDBJ databases">
        <title>Complete genome sequence and comparative genomic analysis of the nitrogen-fixing bacterium Leptospirillum ferriphilum YSK.</title>
        <authorList>
            <person name="Guo X."/>
            <person name="Yin H."/>
            <person name="Liang Y."/>
            <person name="Hu Q."/>
            <person name="Ma L."/>
            <person name="Xiao Y."/>
            <person name="Zhang X."/>
            <person name="Qiu G."/>
            <person name="Liu X."/>
        </authorList>
    </citation>
    <scope>NUCLEOTIDE SEQUENCE [LARGE SCALE GENOMIC DNA]</scope>
    <source>
        <strain evidence="3">YSK</strain>
    </source>
</reference>
<dbReference type="HOGENOM" id="CLU_2219868_0_0_0"/>
<proteinExistence type="predicted"/>